<keyword evidence="2" id="KW-0812">Transmembrane</keyword>
<reference evidence="3" key="1">
    <citation type="journal article" date="2020" name="mSystems">
        <title>Genome- and Community-Level Interaction Insights into Carbon Utilization and Element Cycling Functions of Hydrothermarchaeota in Hydrothermal Sediment.</title>
        <authorList>
            <person name="Zhou Z."/>
            <person name="Liu Y."/>
            <person name="Xu W."/>
            <person name="Pan J."/>
            <person name="Luo Z.H."/>
            <person name="Li M."/>
        </authorList>
    </citation>
    <scope>NUCLEOTIDE SEQUENCE [LARGE SCALE GENOMIC DNA]</scope>
    <source>
        <strain evidence="3">SpSt-902</strain>
    </source>
</reference>
<evidence type="ECO:0000256" key="2">
    <source>
        <dbReference type="SAM" id="Phobius"/>
    </source>
</evidence>
<evidence type="ECO:0000313" key="3">
    <source>
        <dbReference type="EMBL" id="HFT92734.1"/>
    </source>
</evidence>
<feature type="transmembrane region" description="Helical" evidence="2">
    <location>
        <begin position="6"/>
        <end position="28"/>
    </location>
</feature>
<keyword evidence="2" id="KW-1133">Transmembrane helix</keyword>
<organism evidence="3">
    <name type="scientific">Leptospirillum ferriphilum</name>
    <dbReference type="NCBI Taxonomy" id="178606"/>
    <lineage>
        <taxon>Bacteria</taxon>
        <taxon>Pseudomonadati</taxon>
        <taxon>Nitrospirota</taxon>
        <taxon>Nitrospiria</taxon>
        <taxon>Nitrospirales</taxon>
        <taxon>Nitrospiraceae</taxon>
        <taxon>Leptospirillum</taxon>
    </lineage>
</organism>
<gene>
    <name evidence="3" type="ORF">ENX03_02105</name>
</gene>
<name>A0A7C3QYH1_9BACT</name>
<accession>A0A7C3QYH1</accession>
<dbReference type="EMBL" id="DTMM01000038">
    <property type="protein sequence ID" value="HFT92734.1"/>
    <property type="molecule type" value="Genomic_DNA"/>
</dbReference>
<protein>
    <submittedName>
        <fullName evidence="3">Uncharacterized protein</fullName>
    </submittedName>
</protein>
<evidence type="ECO:0000256" key="1">
    <source>
        <dbReference type="SAM" id="MobiDB-lite"/>
    </source>
</evidence>
<comment type="caution">
    <text evidence="3">The sequence shown here is derived from an EMBL/GenBank/DDBJ whole genome shotgun (WGS) entry which is preliminary data.</text>
</comment>
<keyword evidence="2" id="KW-0472">Membrane</keyword>
<dbReference type="AlphaFoldDB" id="A0A7C3QYH1"/>
<proteinExistence type="predicted"/>
<feature type="region of interest" description="Disordered" evidence="1">
    <location>
        <begin position="35"/>
        <end position="59"/>
    </location>
</feature>
<sequence length="59" mass="6367">MGAAFVSVFLLTSLSCLFLLGIILYLILKPEGLTDPHGLSRKNTDKPDSIGTKHLPKNA</sequence>